<gene>
    <name evidence="2" type="ORF">TeGR_g6196</name>
</gene>
<feature type="non-terminal residue" evidence="2">
    <location>
        <position position="219"/>
    </location>
</feature>
<name>A0ABQ6MT28_9STRA</name>
<comment type="caution">
    <text evidence="2">The sequence shown here is derived from an EMBL/GenBank/DDBJ whole genome shotgun (WGS) entry which is preliminary data.</text>
</comment>
<organism evidence="2 3">
    <name type="scientific">Tetraparma gracilis</name>
    <dbReference type="NCBI Taxonomy" id="2962635"/>
    <lineage>
        <taxon>Eukaryota</taxon>
        <taxon>Sar</taxon>
        <taxon>Stramenopiles</taxon>
        <taxon>Ochrophyta</taxon>
        <taxon>Bolidophyceae</taxon>
        <taxon>Parmales</taxon>
        <taxon>Triparmaceae</taxon>
        <taxon>Tetraparma</taxon>
    </lineage>
</organism>
<dbReference type="Proteomes" id="UP001165060">
    <property type="component" value="Unassembled WGS sequence"/>
</dbReference>
<accession>A0ABQ6MT28</accession>
<feature type="compositionally biased region" description="Low complexity" evidence="1">
    <location>
        <begin position="125"/>
        <end position="134"/>
    </location>
</feature>
<feature type="non-terminal residue" evidence="2">
    <location>
        <position position="1"/>
    </location>
</feature>
<reference evidence="2 3" key="1">
    <citation type="journal article" date="2023" name="Commun. Biol.">
        <title>Genome analysis of Parmales, the sister group of diatoms, reveals the evolutionary specialization of diatoms from phago-mixotrophs to photoautotrophs.</title>
        <authorList>
            <person name="Ban H."/>
            <person name="Sato S."/>
            <person name="Yoshikawa S."/>
            <person name="Yamada K."/>
            <person name="Nakamura Y."/>
            <person name="Ichinomiya M."/>
            <person name="Sato N."/>
            <person name="Blanc-Mathieu R."/>
            <person name="Endo H."/>
            <person name="Kuwata A."/>
            <person name="Ogata H."/>
        </authorList>
    </citation>
    <scope>NUCLEOTIDE SEQUENCE [LARGE SCALE GENOMIC DNA]</scope>
</reference>
<evidence type="ECO:0000313" key="2">
    <source>
        <dbReference type="EMBL" id="GMI31706.1"/>
    </source>
</evidence>
<evidence type="ECO:0000256" key="1">
    <source>
        <dbReference type="SAM" id="MobiDB-lite"/>
    </source>
</evidence>
<feature type="region of interest" description="Disordered" evidence="1">
    <location>
        <begin position="125"/>
        <end position="156"/>
    </location>
</feature>
<protein>
    <submittedName>
        <fullName evidence="2">Uncharacterized protein</fullName>
    </submittedName>
</protein>
<keyword evidence="3" id="KW-1185">Reference proteome</keyword>
<dbReference type="EMBL" id="BRYB01005993">
    <property type="protein sequence ID" value="GMI31706.1"/>
    <property type="molecule type" value="Genomic_DNA"/>
</dbReference>
<proteinExistence type="predicted"/>
<evidence type="ECO:0000313" key="3">
    <source>
        <dbReference type="Proteomes" id="UP001165060"/>
    </source>
</evidence>
<sequence length="219" mass="23471">PCPIHLSFDPRAPLKAYLLAGRRWQILLKTVPPGKLELDDEACSLSLSTSDGRHLSLGLGPSPTPAARAAWAAFADRLFAAVRAVRAKQERRLARAEPEPADSFRQAAKHAYGARQPAASRARAAAAQAAVFSPARKREPEPPKPFPSPSRFPAKKAAVVRSAPKQILASSPFRRAEGLSDDEVESSSDYAEEVVVKRRLPARRPAKVAFSIPEGGGGG</sequence>